<protein>
    <recommendedName>
        <fullName evidence="3">Antitoxin SocA-like Panacea domain-containing protein</fullName>
    </recommendedName>
</protein>
<evidence type="ECO:0000313" key="2">
    <source>
        <dbReference type="Proteomes" id="UP000001660"/>
    </source>
</evidence>
<proteinExistence type="predicted"/>
<dbReference type="KEGG" id="nde:NIDE1038"/>
<dbReference type="HOGENOM" id="CLU_1445205_0_0_0"/>
<organism evidence="1 2">
    <name type="scientific">Nitrospira defluvii</name>
    <dbReference type="NCBI Taxonomy" id="330214"/>
    <lineage>
        <taxon>Bacteria</taxon>
        <taxon>Pseudomonadati</taxon>
        <taxon>Nitrospirota</taxon>
        <taxon>Nitrospiria</taxon>
        <taxon>Nitrospirales</taxon>
        <taxon>Nitrospiraceae</taxon>
        <taxon>Nitrospira</taxon>
    </lineage>
</organism>
<accession>D8PC40</accession>
<dbReference type="OrthoDB" id="9780649at2"/>
<keyword evidence="2" id="KW-1185">Reference proteome</keyword>
<gene>
    <name evidence="1" type="ORF">NIDE1038</name>
</gene>
<dbReference type="Proteomes" id="UP000001660">
    <property type="component" value="Chromosome"/>
</dbReference>
<evidence type="ECO:0000313" key="1">
    <source>
        <dbReference type="EMBL" id="CBK40799.1"/>
    </source>
</evidence>
<reference evidence="1 2" key="1">
    <citation type="journal article" date="2010" name="Proc. Natl. Acad. Sci. U.S.A.">
        <title>A Nitrospira metagenome illuminates the physiology and evolution of globally important nitrite-oxidizing bacteria.</title>
        <authorList>
            <person name="Lucker S."/>
            <person name="Wagner M."/>
            <person name="Maixner F."/>
            <person name="Pelletier E."/>
            <person name="Koch H."/>
            <person name="Vacherie B."/>
            <person name="Rattei T."/>
            <person name="Sinninghe Damste J."/>
            <person name="Spieck E."/>
            <person name="Le Paslier D."/>
            <person name="Daims H."/>
        </authorList>
    </citation>
    <scope>NUCLEOTIDE SEQUENCE [LARGE SCALE GENOMIC DNA]</scope>
</reference>
<dbReference type="EMBL" id="FP929003">
    <property type="protein sequence ID" value="CBK40799.1"/>
    <property type="molecule type" value="Genomic_DNA"/>
</dbReference>
<name>D8PC40_9BACT</name>
<dbReference type="AlphaFoldDB" id="D8PC40"/>
<sequence length="187" mass="21218">MRKSHEMTIDRALLLYALSLAEPYGLLSDVKLQQLCFLCELQMFGKGMKGFHFEFVRFAYGAFSRDLDNDLTSLRRKERVENFSPSDQVRDEVLPLLMNGIEGNETNEKIRDLMQAVITTYGPQDVTAITQSVETVELSTPQQPDFKIPIRDIVFHTTLLVPARIEASAEFLLPPSQLAKLNTAMGY</sequence>
<evidence type="ECO:0008006" key="3">
    <source>
        <dbReference type="Google" id="ProtNLM"/>
    </source>
</evidence>